<evidence type="ECO:0000313" key="3">
    <source>
        <dbReference type="Proteomes" id="UP001291623"/>
    </source>
</evidence>
<dbReference type="InterPro" id="IPR045529">
    <property type="entry name" value="DUF6469"/>
</dbReference>
<dbReference type="AlphaFoldDB" id="A0AAE1RI26"/>
<name>A0AAE1RI26_9SOLA</name>
<dbReference type="Pfam" id="PF20073">
    <property type="entry name" value="DUF6469"/>
    <property type="match status" value="1"/>
</dbReference>
<feature type="domain" description="DUF6469" evidence="1">
    <location>
        <begin position="87"/>
        <end position="213"/>
    </location>
</feature>
<evidence type="ECO:0000313" key="2">
    <source>
        <dbReference type="EMBL" id="KAK4351486.1"/>
    </source>
</evidence>
<sequence>MNETEQNVPGLIDVVFSWSLADILNKELFRDKVKQIPDTFLSTDHYFESFIGPLIEETQVDLLSGMTTASQSPALEVLDVKISGRSKPPKGLYYNILLKRAIEGERIREIYEPEVGDLIALSNVSPKSIDDLNRPRRSFLIAFVQGKDEGSNTITIPSSKPILFKKTDRETVLSSKPIPFEKQHKGKGEQGDNLFIVYLSNLTTNIRIWKALNSDVESANLKIIRTAES</sequence>
<organism evidence="2 3">
    <name type="scientific">Anisodus tanguticus</name>
    <dbReference type="NCBI Taxonomy" id="243964"/>
    <lineage>
        <taxon>Eukaryota</taxon>
        <taxon>Viridiplantae</taxon>
        <taxon>Streptophyta</taxon>
        <taxon>Embryophyta</taxon>
        <taxon>Tracheophyta</taxon>
        <taxon>Spermatophyta</taxon>
        <taxon>Magnoliopsida</taxon>
        <taxon>eudicotyledons</taxon>
        <taxon>Gunneridae</taxon>
        <taxon>Pentapetalae</taxon>
        <taxon>asterids</taxon>
        <taxon>lamiids</taxon>
        <taxon>Solanales</taxon>
        <taxon>Solanaceae</taxon>
        <taxon>Solanoideae</taxon>
        <taxon>Hyoscyameae</taxon>
        <taxon>Anisodus</taxon>
    </lineage>
</organism>
<dbReference type="Proteomes" id="UP001291623">
    <property type="component" value="Unassembled WGS sequence"/>
</dbReference>
<gene>
    <name evidence="2" type="ORF">RND71_030799</name>
</gene>
<accession>A0AAE1RI26</accession>
<reference evidence="2" key="1">
    <citation type="submission" date="2023-12" db="EMBL/GenBank/DDBJ databases">
        <title>Genome assembly of Anisodus tanguticus.</title>
        <authorList>
            <person name="Wang Y.-J."/>
        </authorList>
    </citation>
    <scope>NUCLEOTIDE SEQUENCE</scope>
    <source>
        <strain evidence="2">KB-2021</strain>
        <tissue evidence="2">Leaf</tissue>
    </source>
</reference>
<keyword evidence="3" id="KW-1185">Reference proteome</keyword>
<comment type="caution">
    <text evidence="2">The sequence shown here is derived from an EMBL/GenBank/DDBJ whole genome shotgun (WGS) entry which is preliminary data.</text>
</comment>
<proteinExistence type="predicted"/>
<protein>
    <recommendedName>
        <fullName evidence="1">DUF6469 domain-containing protein</fullName>
    </recommendedName>
</protein>
<evidence type="ECO:0000259" key="1">
    <source>
        <dbReference type="Pfam" id="PF20073"/>
    </source>
</evidence>
<dbReference type="EMBL" id="JAVYJV010000016">
    <property type="protein sequence ID" value="KAK4351486.1"/>
    <property type="molecule type" value="Genomic_DNA"/>
</dbReference>